<sequence>MPEQTKRGMRRRYRLIAALLAVVIAVVSAVYISGHKPPSHVTDYSPLI</sequence>
<gene>
    <name evidence="1" type="ORF">S03H2_41892</name>
</gene>
<comment type="caution">
    <text evidence="1">The sequence shown here is derived from an EMBL/GenBank/DDBJ whole genome shotgun (WGS) entry which is preliminary data.</text>
</comment>
<evidence type="ECO:0000313" key="1">
    <source>
        <dbReference type="EMBL" id="GAH73560.1"/>
    </source>
</evidence>
<organism evidence="1">
    <name type="scientific">marine sediment metagenome</name>
    <dbReference type="NCBI Taxonomy" id="412755"/>
    <lineage>
        <taxon>unclassified sequences</taxon>
        <taxon>metagenomes</taxon>
        <taxon>ecological metagenomes</taxon>
    </lineage>
</organism>
<dbReference type="AlphaFoldDB" id="X1IWE5"/>
<reference evidence="1" key="1">
    <citation type="journal article" date="2014" name="Front. Microbiol.">
        <title>High frequency of phylogenetically diverse reductive dehalogenase-homologous genes in deep subseafloor sedimentary metagenomes.</title>
        <authorList>
            <person name="Kawai M."/>
            <person name="Futagami T."/>
            <person name="Toyoda A."/>
            <person name="Takaki Y."/>
            <person name="Nishi S."/>
            <person name="Hori S."/>
            <person name="Arai W."/>
            <person name="Tsubouchi T."/>
            <person name="Morono Y."/>
            <person name="Uchiyama I."/>
            <person name="Ito T."/>
            <person name="Fujiyama A."/>
            <person name="Inagaki F."/>
            <person name="Takami H."/>
        </authorList>
    </citation>
    <scope>NUCLEOTIDE SEQUENCE</scope>
    <source>
        <strain evidence="1">Expedition CK06-06</strain>
    </source>
</reference>
<proteinExistence type="predicted"/>
<protein>
    <submittedName>
        <fullName evidence="1">Uncharacterized protein</fullName>
    </submittedName>
</protein>
<dbReference type="EMBL" id="BARU01026047">
    <property type="protein sequence ID" value="GAH73560.1"/>
    <property type="molecule type" value="Genomic_DNA"/>
</dbReference>
<accession>X1IWE5</accession>
<name>X1IWE5_9ZZZZ</name>